<comment type="caution">
    <text evidence="9">The sequence shown here is derived from an EMBL/GenBank/DDBJ whole genome shotgun (WGS) entry which is preliminary data.</text>
</comment>
<evidence type="ECO:0000256" key="7">
    <source>
        <dbReference type="SAM" id="MobiDB-lite"/>
    </source>
</evidence>
<reference evidence="9" key="1">
    <citation type="submission" date="2021-01" db="EMBL/GenBank/DDBJ databases">
        <title>A chromosome-scale assembly of European eel, Anguilla anguilla.</title>
        <authorList>
            <person name="Henkel C."/>
            <person name="Jong-Raadsen S.A."/>
            <person name="Dufour S."/>
            <person name="Weltzien F.-A."/>
            <person name="Palstra A.P."/>
            <person name="Pelster B."/>
            <person name="Spaink H.P."/>
            <person name="Van Den Thillart G.E."/>
            <person name="Jansen H."/>
            <person name="Zahm M."/>
            <person name="Klopp C."/>
            <person name="Cedric C."/>
            <person name="Louis A."/>
            <person name="Berthelot C."/>
            <person name="Parey E."/>
            <person name="Roest Crollius H."/>
            <person name="Montfort J."/>
            <person name="Robinson-Rechavi M."/>
            <person name="Bucao C."/>
            <person name="Bouchez O."/>
            <person name="Gislard M."/>
            <person name="Lluch J."/>
            <person name="Milhes M."/>
            <person name="Lampietro C."/>
            <person name="Lopez Roques C."/>
            <person name="Donnadieu C."/>
            <person name="Braasch I."/>
            <person name="Desvignes T."/>
            <person name="Postlethwait J."/>
            <person name="Bobe J."/>
            <person name="Guiguen Y."/>
            <person name="Dirks R."/>
        </authorList>
    </citation>
    <scope>NUCLEOTIDE SEQUENCE</scope>
    <source>
        <strain evidence="9">Tag_6206</strain>
        <tissue evidence="9">Liver</tissue>
    </source>
</reference>
<comment type="similarity">
    <text evidence="6">Belongs to the AGR family.</text>
</comment>
<keyword evidence="10" id="KW-1185">Reference proteome</keyword>
<feature type="chain" id="PRO_5039324268" description="Thioredoxin domain-containing protein" evidence="8">
    <location>
        <begin position="24"/>
        <end position="181"/>
    </location>
</feature>
<evidence type="ECO:0000256" key="5">
    <source>
        <dbReference type="ARBA" id="ARBA00022824"/>
    </source>
</evidence>
<proteinExistence type="inferred from homology"/>
<dbReference type="EMBL" id="JAFIRN010000009">
    <property type="protein sequence ID" value="KAG5843181.1"/>
    <property type="molecule type" value="Genomic_DNA"/>
</dbReference>
<keyword evidence="5" id="KW-0256">Endoplasmic reticulum</keyword>
<dbReference type="PANTHER" id="PTHR15337:SF1">
    <property type="entry name" value="ANTERIOR GRADIENT PROTEIN 2 HOMOLOG"/>
    <property type="match status" value="1"/>
</dbReference>
<accession>A0A9D3M638</accession>
<dbReference type="SUPFAM" id="SSF52833">
    <property type="entry name" value="Thioredoxin-like"/>
    <property type="match status" value="1"/>
</dbReference>
<dbReference type="InterPro" id="IPR051099">
    <property type="entry name" value="AGR/TXD"/>
</dbReference>
<dbReference type="InterPro" id="IPR036249">
    <property type="entry name" value="Thioredoxin-like_sf"/>
</dbReference>
<feature type="compositionally biased region" description="Basic and acidic residues" evidence="7">
    <location>
        <begin position="25"/>
        <end position="45"/>
    </location>
</feature>
<evidence type="ECO:0008006" key="11">
    <source>
        <dbReference type="Google" id="ProtNLM"/>
    </source>
</evidence>
<keyword evidence="3" id="KW-0964">Secreted</keyword>
<evidence type="ECO:0000256" key="6">
    <source>
        <dbReference type="ARBA" id="ARBA00038124"/>
    </source>
</evidence>
<evidence type="ECO:0000256" key="2">
    <source>
        <dbReference type="ARBA" id="ARBA00004613"/>
    </source>
</evidence>
<dbReference type="FunFam" id="3.40.30.10:FF:000036">
    <property type="entry name" value="anterior gradient protein 2 homolog"/>
    <property type="match status" value="1"/>
</dbReference>
<evidence type="ECO:0000256" key="8">
    <source>
        <dbReference type="SAM" id="SignalP"/>
    </source>
</evidence>
<dbReference type="PANTHER" id="PTHR15337">
    <property type="entry name" value="ANTERIOR GRADIENT PROTEIN-RELATED"/>
    <property type="match status" value="1"/>
</dbReference>
<feature type="region of interest" description="Disordered" evidence="7">
    <location>
        <begin position="25"/>
        <end position="46"/>
    </location>
</feature>
<dbReference type="GO" id="GO:0005576">
    <property type="term" value="C:extracellular region"/>
    <property type="evidence" value="ECO:0007669"/>
    <property type="project" value="UniProtKB-SubCell"/>
</dbReference>
<evidence type="ECO:0000256" key="4">
    <source>
        <dbReference type="ARBA" id="ARBA00022729"/>
    </source>
</evidence>
<dbReference type="AlphaFoldDB" id="A0A9D3M638"/>
<gene>
    <name evidence="9" type="ORF">ANANG_G00185760</name>
</gene>
<keyword evidence="4 8" id="KW-0732">Signal</keyword>
<dbReference type="Gene3D" id="3.40.30.10">
    <property type="entry name" value="Glutaredoxin"/>
    <property type="match status" value="1"/>
</dbReference>
<dbReference type="Proteomes" id="UP001044222">
    <property type="component" value="Chromosome 9"/>
</dbReference>
<organism evidence="9 10">
    <name type="scientific">Anguilla anguilla</name>
    <name type="common">European freshwater eel</name>
    <name type="synonym">Muraena anguilla</name>
    <dbReference type="NCBI Taxonomy" id="7936"/>
    <lineage>
        <taxon>Eukaryota</taxon>
        <taxon>Metazoa</taxon>
        <taxon>Chordata</taxon>
        <taxon>Craniata</taxon>
        <taxon>Vertebrata</taxon>
        <taxon>Euteleostomi</taxon>
        <taxon>Actinopterygii</taxon>
        <taxon>Neopterygii</taxon>
        <taxon>Teleostei</taxon>
        <taxon>Anguilliformes</taxon>
        <taxon>Anguillidae</taxon>
        <taxon>Anguilla</taxon>
    </lineage>
</organism>
<protein>
    <recommendedName>
        <fullName evidence="11">Thioredoxin domain-containing protein</fullName>
    </recommendedName>
</protein>
<evidence type="ECO:0000256" key="1">
    <source>
        <dbReference type="ARBA" id="ARBA00004240"/>
    </source>
</evidence>
<sequence length="181" mass="20608">MANMNKLLLSVFLILAVVAASLGKPERKNEKEKEKEKEKGKEKRVPQTLSRGWGDQLIWAQTYEEALYNAKTSNKPLMVIFHLEDCPHSLALLKAFANSAKLQSLADKHFILLNLVFETTDNHLYPDGQYVPRILFVDPSMTVRADITGRYSNRMYAYEPSDIGLLIENMQKALKPIKGEL</sequence>
<dbReference type="GO" id="GO:0005783">
    <property type="term" value="C:endoplasmic reticulum"/>
    <property type="evidence" value="ECO:0007669"/>
    <property type="project" value="UniProtKB-SubCell"/>
</dbReference>
<feature type="signal peptide" evidence="8">
    <location>
        <begin position="1"/>
        <end position="23"/>
    </location>
</feature>
<name>A0A9D3M638_ANGAN</name>
<dbReference type="Pfam" id="PF13899">
    <property type="entry name" value="Thioredoxin_7"/>
    <property type="match status" value="1"/>
</dbReference>
<evidence type="ECO:0000313" key="9">
    <source>
        <dbReference type="EMBL" id="KAG5843181.1"/>
    </source>
</evidence>
<evidence type="ECO:0000256" key="3">
    <source>
        <dbReference type="ARBA" id="ARBA00022525"/>
    </source>
</evidence>
<comment type="subcellular location">
    <subcellularLocation>
        <location evidence="1">Endoplasmic reticulum</location>
    </subcellularLocation>
    <subcellularLocation>
        <location evidence="2">Secreted</location>
    </subcellularLocation>
</comment>
<evidence type="ECO:0000313" key="10">
    <source>
        <dbReference type="Proteomes" id="UP001044222"/>
    </source>
</evidence>